<organism evidence="2 3">
    <name type="scientific">Kitasatospora nipponensis</name>
    <dbReference type="NCBI Taxonomy" id="258049"/>
    <lineage>
        <taxon>Bacteria</taxon>
        <taxon>Bacillati</taxon>
        <taxon>Actinomycetota</taxon>
        <taxon>Actinomycetes</taxon>
        <taxon>Kitasatosporales</taxon>
        <taxon>Streptomycetaceae</taxon>
        <taxon>Kitasatospora</taxon>
    </lineage>
</organism>
<name>A0ABN1T968_9ACTN</name>
<sequence length="226" mass="23396">MGVARRCGVVLVVLGGLLAVSVPLYLVPGHSCDGGWGCIVTTSSPQGVLAGYALARPRWLELYWALALLVWGGVVLWWYRRAGRLGRAVPAVAVAVLLAALAAGLTAADWPGFRTSSAVVESAKLACFNGATPLLVSAVALLVLAAAERSVALLLFAVGYGALGYVVATYDAFYLLYRLGLLGIADLSHDPWGVRQLAGIAVAAGVLLAVGAGTLRVSLVMRRGRA</sequence>
<feature type="transmembrane region" description="Helical" evidence="1">
    <location>
        <begin position="91"/>
        <end position="108"/>
    </location>
</feature>
<feature type="transmembrane region" description="Helical" evidence="1">
    <location>
        <begin position="7"/>
        <end position="26"/>
    </location>
</feature>
<dbReference type="RefSeq" id="WP_344446839.1">
    <property type="nucleotide sequence ID" value="NZ_BAAALF010000306.1"/>
</dbReference>
<keyword evidence="1" id="KW-0472">Membrane</keyword>
<dbReference type="Proteomes" id="UP001500037">
    <property type="component" value="Unassembled WGS sequence"/>
</dbReference>
<proteinExistence type="predicted"/>
<keyword evidence="1" id="KW-0812">Transmembrane</keyword>
<gene>
    <name evidence="2" type="ORF">GCM10009665_75870</name>
</gene>
<evidence type="ECO:0000256" key="1">
    <source>
        <dbReference type="SAM" id="Phobius"/>
    </source>
</evidence>
<feature type="transmembrane region" description="Helical" evidence="1">
    <location>
        <begin position="197"/>
        <end position="219"/>
    </location>
</feature>
<reference evidence="2 3" key="1">
    <citation type="journal article" date="2019" name="Int. J. Syst. Evol. Microbiol.">
        <title>The Global Catalogue of Microorganisms (GCM) 10K type strain sequencing project: providing services to taxonomists for standard genome sequencing and annotation.</title>
        <authorList>
            <consortium name="The Broad Institute Genomics Platform"/>
            <consortium name="The Broad Institute Genome Sequencing Center for Infectious Disease"/>
            <person name="Wu L."/>
            <person name="Ma J."/>
        </authorList>
    </citation>
    <scope>NUCLEOTIDE SEQUENCE [LARGE SCALE GENOMIC DNA]</scope>
    <source>
        <strain evidence="2 3">JCM 13004</strain>
    </source>
</reference>
<feature type="transmembrane region" description="Helical" evidence="1">
    <location>
        <begin position="154"/>
        <end position="177"/>
    </location>
</feature>
<protein>
    <submittedName>
        <fullName evidence="2">Uncharacterized protein</fullName>
    </submittedName>
</protein>
<evidence type="ECO:0000313" key="3">
    <source>
        <dbReference type="Proteomes" id="UP001500037"/>
    </source>
</evidence>
<keyword evidence="1" id="KW-1133">Transmembrane helix</keyword>
<evidence type="ECO:0000313" key="2">
    <source>
        <dbReference type="EMBL" id="GAA1069075.1"/>
    </source>
</evidence>
<feature type="transmembrane region" description="Helical" evidence="1">
    <location>
        <begin position="128"/>
        <end position="147"/>
    </location>
</feature>
<comment type="caution">
    <text evidence="2">The sequence shown here is derived from an EMBL/GenBank/DDBJ whole genome shotgun (WGS) entry which is preliminary data.</text>
</comment>
<keyword evidence="3" id="KW-1185">Reference proteome</keyword>
<dbReference type="EMBL" id="BAAALF010000306">
    <property type="protein sequence ID" value="GAA1069075.1"/>
    <property type="molecule type" value="Genomic_DNA"/>
</dbReference>
<feature type="transmembrane region" description="Helical" evidence="1">
    <location>
        <begin position="62"/>
        <end position="79"/>
    </location>
</feature>
<accession>A0ABN1T968</accession>